<gene>
    <name evidence="3" type="ORF">Dpo_7c00220</name>
</gene>
<evidence type="ECO:0000256" key="1">
    <source>
        <dbReference type="SAM" id="MobiDB-lite"/>
    </source>
</evidence>
<dbReference type="OrthoDB" id="8451054at2"/>
<evidence type="ECO:0000313" key="3">
    <source>
        <dbReference type="EMBL" id="EMS78552.1"/>
    </source>
</evidence>
<reference evidence="3 4" key="1">
    <citation type="journal article" date="2013" name="Genome Announc.">
        <title>Draft Genome Sequence of Desulfotignum phosphitoxidans DSM 13687 Strain FiPS-3.</title>
        <authorList>
            <person name="Poehlein A."/>
            <person name="Daniel R."/>
            <person name="Simeonova D.D."/>
        </authorList>
    </citation>
    <scope>NUCLEOTIDE SEQUENCE [LARGE SCALE GENOMIC DNA]</scope>
    <source>
        <strain evidence="3 4">DSM 13687</strain>
    </source>
</reference>
<dbReference type="Pfam" id="PF10047">
    <property type="entry name" value="DUF2281"/>
    <property type="match status" value="1"/>
</dbReference>
<protein>
    <recommendedName>
        <fullName evidence="2">DUF2281 domain-containing protein</fullName>
    </recommendedName>
</protein>
<dbReference type="AlphaFoldDB" id="S0G303"/>
<dbReference type="EMBL" id="APJX01000007">
    <property type="protein sequence ID" value="EMS78552.1"/>
    <property type="molecule type" value="Genomic_DNA"/>
</dbReference>
<sequence>MTVSQKIADHVRDLPEPEQIEVLDFIEYLETKARLRRSRDEAKEWSTLSLKSAMRGMEEEPSDYSMDDLKETF</sequence>
<feature type="region of interest" description="Disordered" evidence="1">
    <location>
        <begin position="54"/>
        <end position="73"/>
    </location>
</feature>
<dbReference type="InterPro" id="IPR018739">
    <property type="entry name" value="DUF2281"/>
</dbReference>
<keyword evidence="4" id="KW-1185">Reference proteome</keyword>
<dbReference type="RefSeq" id="WP_006966977.1">
    <property type="nucleotide sequence ID" value="NZ_APJX01000007.1"/>
</dbReference>
<comment type="caution">
    <text evidence="3">The sequence shown here is derived from an EMBL/GenBank/DDBJ whole genome shotgun (WGS) entry which is preliminary data.</text>
</comment>
<evidence type="ECO:0000313" key="4">
    <source>
        <dbReference type="Proteomes" id="UP000014216"/>
    </source>
</evidence>
<accession>S0G303</accession>
<name>S0G303_9BACT</name>
<feature type="domain" description="DUF2281" evidence="2">
    <location>
        <begin position="6"/>
        <end position="71"/>
    </location>
</feature>
<dbReference type="Proteomes" id="UP000014216">
    <property type="component" value="Unassembled WGS sequence"/>
</dbReference>
<evidence type="ECO:0000259" key="2">
    <source>
        <dbReference type="Pfam" id="PF10047"/>
    </source>
</evidence>
<proteinExistence type="predicted"/>
<organism evidence="3 4">
    <name type="scientific">Desulfotignum phosphitoxidans DSM 13687</name>
    <dbReference type="NCBI Taxonomy" id="1286635"/>
    <lineage>
        <taxon>Bacteria</taxon>
        <taxon>Pseudomonadati</taxon>
        <taxon>Thermodesulfobacteriota</taxon>
        <taxon>Desulfobacteria</taxon>
        <taxon>Desulfobacterales</taxon>
        <taxon>Desulfobacteraceae</taxon>
        <taxon>Desulfotignum</taxon>
    </lineage>
</organism>